<reference evidence="1 2" key="1">
    <citation type="submission" date="2017-10" db="EMBL/GenBank/DDBJ databases">
        <title>Resolving the taxonomy of Roseburia spp., Eubacterium rectale and Agathobacter spp. through phylogenomic analysis.</title>
        <authorList>
            <person name="Sheridan P.O."/>
            <person name="Walker A.W."/>
            <person name="Duncan S.H."/>
            <person name="Scott K.P."/>
            <person name="Toole P.W.O."/>
            <person name="Luis P."/>
            <person name="Flint H.J."/>
        </authorList>
    </citation>
    <scope>NUCLEOTIDE SEQUENCE [LARGE SCALE GENOMIC DNA]</scope>
    <source>
        <strain evidence="1 2">JK626</strain>
    </source>
</reference>
<dbReference type="PROSITE" id="PS51257">
    <property type="entry name" value="PROKAR_LIPOPROTEIN"/>
    <property type="match status" value="1"/>
</dbReference>
<organism evidence="1 2">
    <name type="scientific">Pseudobutyrivibrio ruminis</name>
    <dbReference type="NCBI Taxonomy" id="46206"/>
    <lineage>
        <taxon>Bacteria</taxon>
        <taxon>Bacillati</taxon>
        <taxon>Bacillota</taxon>
        <taxon>Clostridia</taxon>
        <taxon>Lachnospirales</taxon>
        <taxon>Lachnospiraceae</taxon>
        <taxon>Pseudobutyrivibrio</taxon>
    </lineage>
</organism>
<proteinExistence type="predicted"/>
<dbReference type="RefSeq" id="WP_099392124.1">
    <property type="nucleotide sequence ID" value="NZ_PDYF01000014.1"/>
</dbReference>
<comment type="caution">
    <text evidence="1">The sequence shown here is derived from an EMBL/GenBank/DDBJ whole genome shotgun (WGS) entry which is preliminary data.</text>
</comment>
<reference evidence="1 2" key="2">
    <citation type="submission" date="2017-10" db="EMBL/GenBank/DDBJ databases">
        <authorList>
            <person name="Banno H."/>
            <person name="Chua N.-H."/>
        </authorList>
    </citation>
    <scope>NUCLEOTIDE SEQUENCE [LARGE SCALE GENOMIC DNA]</scope>
    <source>
        <strain evidence="1 2">JK626</strain>
    </source>
</reference>
<protein>
    <submittedName>
        <fullName evidence="1">Uncharacterized protein</fullName>
    </submittedName>
</protein>
<evidence type="ECO:0000313" key="2">
    <source>
        <dbReference type="Proteomes" id="UP000225889"/>
    </source>
</evidence>
<dbReference type="EMBL" id="PDYF01000014">
    <property type="protein sequence ID" value="PHU34664.1"/>
    <property type="molecule type" value="Genomic_DNA"/>
</dbReference>
<evidence type="ECO:0000313" key="1">
    <source>
        <dbReference type="EMBL" id="PHU34664.1"/>
    </source>
</evidence>
<sequence length="258" mass="29815">MNLKNGPLTPSPRAILASILLMGMMLVGCGNTKTYTYNSSEAKERFEDFYLTKTVVGSNYIKIYWEGTMDSLENYHFHDDSVELDGHTIIINTEEPENYTELELSNGDRTYCFRNLYSDMYTALQIDMDSEGGLHVEGDEDTFFTDEEIEASRKRAEIEAKEQESLYVIFEGTWKAEDGSYFSFSKDDTYCLETFWISEEHPNGEKYINPELEFSHFEDSNEYQFSFPYGAMMKCYTIELSESGDVMEVEGKTLTKEL</sequence>
<dbReference type="Proteomes" id="UP000225889">
    <property type="component" value="Unassembled WGS sequence"/>
</dbReference>
<gene>
    <name evidence="1" type="ORF">CSX01_08870</name>
</gene>
<dbReference type="AlphaFoldDB" id="A0A2G3DUH8"/>
<accession>A0A2G3DUH8</accession>
<name>A0A2G3DUH8_9FIRM</name>